<dbReference type="GO" id="GO:0016491">
    <property type="term" value="F:oxidoreductase activity"/>
    <property type="evidence" value="ECO:0007669"/>
    <property type="project" value="UniProtKB-KW"/>
</dbReference>
<comment type="caution">
    <text evidence="7">The sequence shown here is derived from an EMBL/GenBank/DDBJ whole genome shotgun (WGS) entry which is preliminary data.</text>
</comment>
<dbReference type="AlphaFoldDB" id="A0AAD6UD49"/>
<feature type="domain" description="Fe2OG dioxygenase" evidence="6">
    <location>
        <begin position="175"/>
        <end position="281"/>
    </location>
</feature>
<dbReference type="InterPro" id="IPR026992">
    <property type="entry name" value="DIOX_N"/>
</dbReference>
<dbReference type="Pfam" id="PF03171">
    <property type="entry name" value="2OG-FeII_Oxy"/>
    <property type="match status" value="1"/>
</dbReference>
<evidence type="ECO:0000256" key="3">
    <source>
        <dbReference type="ARBA" id="ARBA00023002"/>
    </source>
</evidence>
<dbReference type="PANTHER" id="PTHR10209">
    <property type="entry name" value="OXIDOREDUCTASE, 2OG-FE II OXYGENASE FAMILY PROTEIN"/>
    <property type="match status" value="1"/>
</dbReference>
<sequence>MSSIPVIDCSALFALSASPPSAEALATARELYAAASTWGFFQLTNHPVSPTLQSDLLKAAQIFFDLPEADRLALDVRDGGVAWRGYMPLGGEGTHGRVDHKEGIYFGPEHSDDHPLAGMPLHGKNQFPGEAQVPGMRSTILEYISEVTKVGIAVTAGLSLGLGLEADYLKERLLKPEPVALFRCFKYATIEPGASAEIYGIGEHCDFGLLTILKQASAGLQVKSPQGDWVDVPVLENAFVVNVGDMLDQLTGGRLPSRAHRVVPPPPSAGPRYSFPFFFDFAWNAPMTPLDLSHLPPLTVKEAAGAQQRWQRGTFKKVEGQWWQYLAKKVQKVFPDLALPDFDANAAPSTRFTRPVLTAKVA</sequence>
<evidence type="ECO:0000256" key="5">
    <source>
        <dbReference type="RuleBase" id="RU003682"/>
    </source>
</evidence>
<organism evidence="7 8">
    <name type="scientific">Mycena belliarum</name>
    <dbReference type="NCBI Taxonomy" id="1033014"/>
    <lineage>
        <taxon>Eukaryota</taxon>
        <taxon>Fungi</taxon>
        <taxon>Dikarya</taxon>
        <taxon>Basidiomycota</taxon>
        <taxon>Agaricomycotina</taxon>
        <taxon>Agaricomycetes</taxon>
        <taxon>Agaricomycetidae</taxon>
        <taxon>Agaricales</taxon>
        <taxon>Marasmiineae</taxon>
        <taxon>Mycenaceae</taxon>
        <taxon>Mycena</taxon>
    </lineage>
</organism>
<accession>A0AAD6UD49</accession>
<dbReference type="PANTHER" id="PTHR10209:SF881">
    <property type="entry name" value="FI07970P-RELATED"/>
    <property type="match status" value="1"/>
</dbReference>
<keyword evidence="8" id="KW-1185">Reference proteome</keyword>
<dbReference type="InterPro" id="IPR044861">
    <property type="entry name" value="IPNS-like_FE2OG_OXY"/>
</dbReference>
<dbReference type="InterPro" id="IPR027443">
    <property type="entry name" value="IPNS-like_sf"/>
</dbReference>
<evidence type="ECO:0000313" key="8">
    <source>
        <dbReference type="Proteomes" id="UP001222325"/>
    </source>
</evidence>
<reference evidence="7" key="1">
    <citation type="submission" date="2023-03" db="EMBL/GenBank/DDBJ databases">
        <title>Massive genome expansion in bonnet fungi (Mycena s.s.) driven by repeated elements and novel gene families across ecological guilds.</title>
        <authorList>
            <consortium name="Lawrence Berkeley National Laboratory"/>
            <person name="Harder C.B."/>
            <person name="Miyauchi S."/>
            <person name="Viragh M."/>
            <person name="Kuo A."/>
            <person name="Thoen E."/>
            <person name="Andreopoulos B."/>
            <person name="Lu D."/>
            <person name="Skrede I."/>
            <person name="Drula E."/>
            <person name="Henrissat B."/>
            <person name="Morin E."/>
            <person name="Kohler A."/>
            <person name="Barry K."/>
            <person name="LaButti K."/>
            <person name="Morin E."/>
            <person name="Salamov A."/>
            <person name="Lipzen A."/>
            <person name="Mereny Z."/>
            <person name="Hegedus B."/>
            <person name="Baldrian P."/>
            <person name="Stursova M."/>
            <person name="Weitz H."/>
            <person name="Taylor A."/>
            <person name="Grigoriev I.V."/>
            <person name="Nagy L.G."/>
            <person name="Martin F."/>
            <person name="Kauserud H."/>
        </authorList>
    </citation>
    <scope>NUCLEOTIDE SEQUENCE</scope>
    <source>
        <strain evidence="7">CBHHK173m</strain>
    </source>
</reference>
<dbReference type="Proteomes" id="UP001222325">
    <property type="component" value="Unassembled WGS sequence"/>
</dbReference>
<dbReference type="EMBL" id="JARJCN010000007">
    <property type="protein sequence ID" value="KAJ7099526.1"/>
    <property type="molecule type" value="Genomic_DNA"/>
</dbReference>
<keyword evidence="2 5" id="KW-0479">Metal-binding</keyword>
<evidence type="ECO:0000256" key="1">
    <source>
        <dbReference type="ARBA" id="ARBA00008056"/>
    </source>
</evidence>
<dbReference type="InterPro" id="IPR005123">
    <property type="entry name" value="Oxoglu/Fe-dep_dioxygenase_dom"/>
</dbReference>
<dbReference type="SUPFAM" id="SSF51197">
    <property type="entry name" value="Clavaminate synthase-like"/>
    <property type="match status" value="1"/>
</dbReference>
<dbReference type="Gene3D" id="2.60.120.330">
    <property type="entry name" value="B-lactam Antibiotic, Isopenicillin N Synthase, Chain"/>
    <property type="match status" value="1"/>
</dbReference>
<name>A0AAD6UD49_9AGAR</name>
<evidence type="ECO:0000313" key="7">
    <source>
        <dbReference type="EMBL" id="KAJ7099526.1"/>
    </source>
</evidence>
<keyword evidence="3 5" id="KW-0560">Oxidoreductase</keyword>
<dbReference type="GO" id="GO:0046872">
    <property type="term" value="F:metal ion binding"/>
    <property type="evidence" value="ECO:0007669"/>
    <property type="project" value="UniProtKB-KW"/>
</dbReference>
<proteinExistence type="inferred from homology"/>
<evidence type="ECO:0000256" key="4">
    <source>
        <dbReference type="ARBA" id="ARBA00023004"/>
    </source>
</evidence>
<protein>
    <submittedName>
        <fullName evidence="7">2OG-Fe(II) oxygenase</fullName>
    </submittedName>
</protein>
<dbReference type="PROSITE" id="PS51471">
    <property type="entry name" value="FE2OG_OXY"/>
    <property type="match status" value="1"/>
</dbReference>
<evidence type="ECO:0000259" key="6">
    <source>
        <dbReference type="PROSITE" id="PS51471"/>
    </source>
</evidence>
<comment type="similarity">
    <text evidence="1 5">Belongs to the iron/ascorbate-dependent oxidoreductase family.</text>
</comment>
<keyword evidence="4 5" id="KW-0408">Iron</keyword>
<dbReference type="Pfam" id="PF14226">
    <property type="entry name" value="DIOX_N"/>
    <property type="match status" value="1"/>
</dbReference>
<evidence type="ECO:0000256" key="2">
    <source>
        <dbReference type="ARBA" id="ARBA00022723"/>
    </source>
</evidence>
<gene>
    <name evidence="7" type="ORF">B0H15DRAFT_878090</name>
</gene>
<dbReference type="PRINTS" id="PR00682">
    <property type="entry name" value="IPNSYNTHASE"/>
</dbReference>